<dbReference type="EMBL" id="QSRK01000024">
    <property type="protein sequence ID" value="RGL11323.1"/>
    <property type="molecule type" value="Genomic_DNA"/>
</dbReference>
<name>A0A3E4QWW1_BACUN</name>
<dbReference type="AlphaFoldDB" id="A0A3E4QWW1"/>
<reference evidence="1 2" key="1">
    <citation type="submission" date="2018-08" db="EMBL/GenBank/DDBJ databases">
        <title>A genome reference for cultivated species of the human gut microbiota.</title>
        <authorList>
            <person name="Zou Y."/>
            <person name="Xue W."/>
            <person name="Luo G."/>
        </authorList>
    </citation>
    <scope>NUCLEOTIDE SEQUENCE [LARGE SCALE GENOMIC DNA]</scope>
    <source>
        <strain evidence="1 2">TF08-13</strain>
    </source>
</reference>
<organism evidence="1 2">
    <name type="scientific">Bacteroides uniformis</name>
    <dbReference type="NCBI Taxonomy" id="820"/>
    <lineage>
        <taxon>Bacteria</taxon>
        <taxon>Pseudomonadati</taxon>
        <taxon>Bacteroidota</taxon>
        <taxon>Bacteroidia</taxon>
        <taxon>Bacteroidales</taxon>
        <taxon>Bacteroidaceae</taxon>
        <taxon>Bacteroides</taxon>
    </lineage>
</organism>
<comment type="caution">
    <text evidence="1">The sequence shown here is derived from an EMBL/GenBank/DDBJ whole genome shotgun (WGS) entry which is preliminary data.</text>
</comment>
<dbReference type="Proteomes" id="UP000260795">
    <property type="component" value="Unassembled WGS sequence"/>
</dbReference>
<protein>
    <submittedName>
        <fullName evidence="1">Uncharacterized protein</fullName>
    </submittedName>
</protein>
<accession>A0A3E4QWW1</accession>
<evidence type="ECO:0000313" key="1">
    <source>
        <dbReference type="EMBL" id="RGL11323.1"/>
    </source>
</evidence>
<proteinExistence type="predicted"/>
<evidence type="ECO:0000313" key="2">
    <source>
        <dbReference type="Proteomes" id="UP000260795"/>
    </source>
</evidence>
<dbReference type="RefSeq" id="WP_117681432.1">
    <property type="nucleotide sequence ID" value="NZ_QSRK01000024.1"/>
</dbReference>
<sequence length="76" mass="8723">MSEIKPYKDQEPESQSVSEVVMMYEASTSTVDDFIASLPKDMMQKLIDFAVEECNAGRCISHEQVKVTMKERMGWK</sequence>
<gene>
    <name evidence="1" type="ORF">DXC80_14415</name>
</gene>